<keyword evidence="3" id="KW-1185">Reference proteome</keyword>
<dbReference type="OrthoDB" id="3559694at2759"/>
<protein>
    <submittedName>
        <fullName evidence="2">Nuclear pore assembly and biogenesis-domain-containing protein</fullName>
    </submittedName>
</protein>
<proteinExistence type="predicted"/>
<evidence type="ECO:0000313" key="2">
    <source>
        <dbReference type="EMBL" id="KAE8376283.1"/>
    </source>
</evidence>
<dbReference type="EMBL" id="ML736243">
    <property type="protein sequence ID" value="KAE8376283.1"/>
    <property type="molecule type" value="Genomic_DNA"/>
</dbReference>
<accession>A0A5N7B2P3</accession>
<dbReference type="AlphaFoldDB" id="A0A5N7B2P3"/>
<feature type="transmembrane region" description="Helical" evidence="1">
    <location>
        <begin position="93"/>
        <end position="117"/>
    </location>
</feature>
<sequence>MDFLPESILSLIQESPTIQQLTSSSIAFHVNNARTTYVDPYISHLKITYLDPYIIQPLASMLASSMPDLVSVLILALILIISLKVLDYARRVVMFWITLALRLVWWGFILGVIWYAYNAGLEKTGRDLGWFYGVVKGFAEQFQNGFEGGRRSSSATGGWGGYASGRDFQVPVGRG</sequence>
<organism evidence="2 3">
    <name type="scientific">Aspergillus bertholletiae</name>
    <dbReference type="NCBI Taxonomy" id="1226010"/>
    <lineage>
        <taxon>Eukaryota</taxon>
        <taxon>Fungi</taxon>
        <taxon>Dikarya</taxon>
        <taxon>Ascomycota</taxon>
        <taxon>Pezizomycotina</taxon>
        <taxon>Eurotiomycetes</taxon>
        <taxon>Eurotiomycetidae</taxon>
        <taxon>Eurotiales</taxon>
        <taxon>Aspergillaceae</taxon>
        <taxon>Aspergillus</taxon>
        <taxon>Aspergillus subgen. Circumdati</taxon>
    </lineage>
</organism>
<evidence type="ECO:0000256" key="1">
    <source>
        <dbReference type="SAM" id="Phobius"/>
    </source>
</evidence>
<reference evidence="2 3" key="1">
    <citation type="submission" date="2019-04" db="EMBL/GenBank/DDBJ databases">
        <title>Friends and foes A comparative genomics studyof 23 Aspergillus species from section Flavi.</title>
        <authorList>
            <consortium name="DOE Joint Genome Institute"/>
            <person name="Kjaerbolling I."/>
            <person name="Vesth T."/>
            <person name="Frisvad J.C."/>
            <person name="Nybo J.L."/>
            <person name="Theobald S."/>
            <person name="Kildgaard S."/>
            <person name="Isbrandt T."/>
            <person name="Kuo A."/>
            <person name="Sato A."/>
            <person name="Lyhne E.K."/>
            <person name="Kogle M.E."/>
            <person name="Wiebenga A."/>
            <person name="Kun R.S."/>
            <person name="Lubbers R.J."/>
            <person name="Makela M.R."/>
            <person name="Barry K."/>
            <person name="Chovatia M."/>
            <person name="Clum A."/>
            <person name="Daum C."/>
            <person name="Haridas S."/>
            <person name="He G."/>
            <person name="LaButti K."/>
            <person name="Lipzen A."/>
            <person name="Mondo S."/>
            <person name="Riley R."/>
            <person name="Salamov A."/>
            <person name="Simmons B.A."/>
            <person name="Magnuson J.K."/>
            <person name="Henrissat B."/>
            <person name="Mortensen U.H."/>
            <person name="Larsen T.O."/>
            <person name="Devries R.P."/>
            <person name="Grigoriev I.V."/>
            <person name="Machida M."/>
            <person name="Baker S.E."/>
            <person name="Andersen M.R."/>
        </authorList>
    </citation>
    <scope>NUCLEOTIDE SEQUENCE [LARGE SCALE GENOMIC DNA]</scope>
    <source>
        <strain evidence="2 3">IBT 29228</strain>
    </source>
</reference>
<dbReference type="Proteomes" id="UP000326198">
    <property type="component" value="Unassembled WGS sequence"/>
</dbReference>
<gene>
    <name evidence="2" type="ORF">BDV26DRAFT_294211</name>
</gene>
<dbReference type="Pfam" id="PF12716">
    <property type="entry name" value="Apq12"/>
    <property type="match status" value="1"/>
</dbReference>
<dbReference type="InterPro" id="IPR024316">
    <property type="entry name" value="APQ12"/>
</dbReference>
<keyword evidence="1" id="KW-0812">Transmembrane</keyword>
<feature type="transmembrane region" description="Helical" evidence="1">
    <location>
        <begin position="69"/>
        <end position="86"/>
    </location>
</feature>
<keyword evidence="1" id="KW-1133">Transmembrane helix</keyword>
<evidence type="ECO:0000313" key="3">
    <source>
        <dbReference type="Proteomes" id="UP000326198"/>
    </source>
</evidence>
<name>A0A5N7B2P3_9EURO</name>
<keyword evidence="1" id="KW-0472">Membrane</keyword>